<feature type="compositionally biased region" description="Low complexity" evidence="1">
    <location>
        <begin position="88"/>
        <end position="99"/>
    </location>
</feature>
<comment type="caution">
    <text evidence="2">The sequence shown here is derived from an EMBL/GenBank/DDBJ whole genome shotgun (WGS) entry which is preliminary data.</text>
</comment>
<gene>
    <name evidence="2" type="ORF">EVOR1521_LOCUS6820</name>
</gene>
<evidence type="ECO:0000313" key="3">
    <source>
        <dbReference type="Proteomes" id="UP001178507"/>
    </source>
</evidence>
<name>A0AA36HZF9_9DINO</name>
<evidence type="ECO:0000256" key="1">
    <source>
        <dbReference type="SAM" id="MobiDB-lite"/>
    </source>
</evidence>
<reference evidence="2" key="1">
    <citation type="submission" date="2023-08" db="EMBL/GenBank/DDBJ databases">
        <authorList>
            <person name="Chen Y."/>
            <person name="Shah S."/>
            <person name="Dougan E. K."/>
            <person name="Thang M."/>
            <person name="Chan C."/>
        </authorList>
    </citation>
    <scope>NUCLEOTIDE SEQUENCE</scope>
</reference>
<dbReference type="Proteomes" id="UP001178507">
    <property type="component" value="Unassembled WGS sequence"/>
</dbReference>
<sequence>MCRCRWASLRRGGQERQGRSEPRGRRVCAWPWRRCLRLCERRSLPLPPFQALKLARRFEAAAASAIQQHWRQHRVSRTCFSGLERAQEGPAARARAAPSRQRRRRGGRTQSAHQTRTPWPKGVWEATKAARPEPIPSEAPKARKEGGRSRSQPARWVPKQGGTPAPE</sequence>
<feature type="region of interest" description="Disordered" evidence="1">
    <location>
        <begin position="81"/>
        <end position="167"/>
    </location>
</feature>
<dbReference type="EMBL" id="CAUJNA010000524">
    <property type="protein sequence ID" value="CAJ1378222.1"/>
    <property type="molecule type" value="Genomic_DNA"/>
</dbReference>
<accession>A0AA36HZF9</accession>
<dbReference type="AlphaFoldDB" id="A0AA36HZF9"/>
<evidence type="ECO:0000313" key="2">
    <source>
        <dbReference type="EMBL" id="CAJ1378222.1"/>
    </source>
</evidence>
<keyword evidence="3" id="KW-1185">Reference proteome</keyword>
<protein>
    <submittedName>
        <fullName evidence="2">Uncharacterized protein</fullName>
    </submittedName>
</protein>
<proteinExistence type="predicted"/>
<organism evidence="2 3">
    <name type="scientific">Effrenium voratum</name>
    <dbReference type="NCBI Taxonomy" id="2562239"/>
    <lineage>
        <taxon>Eukaryota</taxon>
        <taxon>Sar</taxon>
        <taxon>Alveolata</taxon>
        <taxon>Dinophyceae</taxon>
        <taxon>Suessiales</taxon>
        <taxon>Symbiodiniaceae</taxon>
        <taxon>Effrenium</taxon>
    </lineage>
</organism>